<feature type="transmembrane region" description="Helical" evidence="2">
    <location>
        <begin position="427"/>
        <end position="447"/>
    </location>
</feature>
<feature type="transmembrane region" description="Helical" evidence="2">
    <location>
        <begin position="143"/>
        <end position="166"/>
    </location>
</feature>
<feature type="transmembrane region" description="Helical" evidence="2">
    <location>
        <begin position="453"/>
        <end position="478"/>
    </location>
</feature>
<evidence type="ECO:0000313" key="4">
    <source>
        <dbReference type="EMBL" id="KAL3230653.1"/>
    </source>
</evidence>
<dbReference type="PANTHER" id="PTHR34814">
    <property type="entry name" value="NITROSOGUANIDINE RESISTANCE PROTEIN SNG1"/>
    <property type="match status" value="1"/>
</dbReference>
<feature type="compositionally biased region" description="Low complexity" evidence="1">
    <location>
        <begin position="93"/>
        <end position="105"/>
    </location>
</feature>
<comment type="caution">
    <text evidence="4">The sequence shown here is derived from an EMBL/GenBank/DDBJ whole genome shotgun (WGS) entry which is preliminary data.</text>
</comment>
<proteinExistence type="predicted"/>
<dbReference type="Proteomes" id="UP001623330">
    <property type="component" value="Unassembled WGS sequence"/>
</dbReference>
<keyword evidence="2" id="KW-0812">Transmembrane</keyword>
<accession>A0ABR4NQZ2</accession>
<dbReference type="EMBL" id="JBEVYD010000009">
    <property type="protein sequence ID" value="KAL3230653.1"/>
    <property type="molecule type" value="Genomic_DNA"/>
</dbReference>
<feature type="transmembrane region" description="Helical" evidence="2">
    <location>
        <begin position="355"/>
        <end position="374"/>
    </location>
</feature>
<feature type="region of interest" description="Disordered" evidence="1">
    <location>
        <begin position="61"/>
        <end position="119"/>
    </location>
</feature>
<evidence type="ECO:0000256" key="2">
    <source>
        <dbReference type="SAM" id="Phobius"/>
    </source>
</evidence>
<evidence type="ECO:0000313" key="5">
    <source>
        <dbReference type="Proteomes" id="UP001623330"/>
    </source>
</evidence>
<evidence type="ECO:0000259" key="3">
    <source>
        <dbReference type="Pfam" id="PF12051"/>
    </source>
</evidence>
<dbReference type="Pfam" id="PF12051">
    <property type="entry name" value="DUF3533"/>
    <property type="match status" value="1"/>
</dbReference>
<feature type="transmembrane region" description="Helical" evidence="2">
    <location>
        <begin position="522"/>
        <end position="543"/>
    </location>
</feature>
<dbReference type="PANTHER" id="PTHR34814:SF1">
    <property type="entry name" value="NITROSOGUANIDINE RESISTANCE PROTEIN SNG1"/>
    <property type="match status" value="1"/>
</dbReference>
<dbReference type="InterPro" id="IPR053001">
    <property type="entry name" value="MNNG_permease-like"/>
</dbReference>
<reference evidence="4 5" key="1">
    <citation type="submission" date="2024-05" db="EMBL/GenBank/DDBJ databases">
        <title>Long read based assembly of the Candida bracarensis genome reveals expanded adhesin content.</title>
        <authorList>
            <person name="Marcet-Houben M."/>
            <person name="Ksiezopolska E."/>
            <person name="Gabaldon T."/>
        </authorList>
    </citation>
    <scope>NUCLEOTIDE SEQUENCE [LARGE SCALE GENOMIC DNA]</scope>
    <source>
        <strain evidence="4 5">CBM6</strain>
    </source>
</reference>
<name>A0ABR4NQZ2_9SACH</name>
<feature type="transmembrane region" description="Helical" evidence="2">
    <location>
        <begin position="394"/>
        <end position="415"/>
    </location>
</feature>
<protein>
    <submittedName>
        <fullName evidence="4">Nitrosoguanidine resistance protein SNG1</fullName>
    </submittedName>
</protein>
<dbReference type="InterPro" id="IPR022703">
    <property type="entry name" value="DUF3533"/>
</dbReference>
<evidence type="ECO:0000256" key="1">
    <source>
        <dbReference type="SAM" id="MobiDB-lite"/>
    </source>
</evidence>
<feature type="domain" description="DUF3533" evidence="3">
    <location>
        <begin position="147"/>
        <end position="534"/>
    </location>
</feature>
<keyword evidence="2" id="KW-0472">Membrane</keyword>
<keyword evidence="2" id="KW-1133">Transmembrane helix</keyword>
<keyword evidence="5" id="KW-1185">Reference proteome</keyword>
<sequence length="559" mass="63451">MNGNSAEERNAIKLGIHNVNSRINGSIYNGALPGMEEGVKQELNNQNYEVASIPLEYEGSIRTSDDEGDSNSRAESPNNYVPKGYMAEKERNNGNNSSDSENGPNQQPPPPVHTGPLATITKTKTRYFSPRIKDQRKIVAKRWLMTVFFLGVFCFTILVLFWGALYRNPDYAKRAKLLAVIQEGTSYQYNETLIVPAVSAPLPLLIRRIPFTWTIMNSTEFQVVYNVTTPEEITNRINKLVYDEDFWAAINVQGNATETLVRSLIESDSSITFNSTSLFEIVYETARDLSNIPSVIIPPLQYIEAAFKTIYTQQYLPQLLSNVSTPENFNPQKMADAGRMDFLFHDLRPVTNRQYLIISQVGAVYCVLLTLFQFLLMGPVHQQVAKLVKFRHLWIYRIIMLWSILFFASLFYCTVSAIFHANFWKTFGRGGFMVYWMTIYLLMLSVGGLNENIVMLIILVSPAYIGFWVLSFVILNLAPTIFAIGFSSPFYRYGYAMPLYNAVNILRVIFFDISKRSLGRNYGILCAWIGLNTISMPFVSKFVMKTLHKRAKAAAAPAT</sequence>
<feature type="transmembrane region" description="Helical" evidence="2">
    <location>
        <begin position="490"/>
        <end position="510"/>
    </location>
</feature>
<gene>
    <name evidence="4" type="ORF">RNJ44_01102</name>
</gene>
<organism evidence="4 5">
    <name type="scientific">Nakaseomyces bracarensis</name>
    <dbReference type="NCBI Taxonomy" id="273131"/>
    <lineage>
        <taxon>Eukaryota</taxon>
        <taxon>Fungi</taxon>
        <taxon>Dikarya</taxon>
        <taxon>Ascomycota</taxon>
        <taxon>Saccharomycotina</taxon>
        <taxon>Saccharomycetes</taxon>
        <taxon>Saccharomycetales</taxon>
        <taxon>Saccharomycetaceae</taxon>
        <taxon>Nakaseomyces</taxon>
    </lineage>
</organism>